<evidence type="ECO:0000256" key="12">
    <source>
        <dbReference type="SAM" id="Phobius"/>
    </source>
</evidence>
<dbReference type="Gene3D" id="3.30.565.10">
    <property type="entry name" value="Histidine kinase-like ATPase, C-terminal domain"/>
    <property type="match status" value="1"/>
</dbReference>
<dbReference type="EMBL" id="WHOA01000048">
    <property type="protein sequence ID" value="NOU71230.1"/>
    <property type="molecule type" value="Genomic_DNA"/>
</dbReference>
<dbReference type="Gene3D" id="6.10.340.10">
    <property type="match status" value="1"/>
</dbReference>
<comment type="caution">
    <text evidence="14">The sequence shown here is derived from an EMBL/GenBank/DDBJ whole genome shotgun (WGS) entry which is preliminary data.</text>
</comment>
<evidence type="ECO:0000313" key="15">
    <source>
        <dbReference type="Proteomes" id="UP000616779"/>
    </source>
</evidence>
<dbReference type="PROSITE" id="PS50885">
    <property type="entry name" value="HAMP"/>
    <property type="match status" value="1"/>
</dbReference>
<keyword evidence="2" id="KW-1003">Cell membrane</keyword>
<dbReference type="Pfam" id="PF06580">
    <property type="entry name" value="His_kinase"/>
    <property type="match status" value="1"/>
</dbReference>
<feature type="transmembrane region" description="Helical" evidence="12">
    <location>
        <begin position="12"/>
        <end position="32"/>
    </location>
</feature>
<dbReference type="SMART" id="SM00304">
    <property type="entry name" value="HAMP"/>
    <property type="match status" value="1"/>
</dbReference>
<evidence type="ECO:0000256" key="6">
    <source>
        <dbReference type="ARBA" id="ARBA00022741"/>
    </source>
</evidence>
<feature type="transmembrane region" description="Helical" evidence="12">
    <location>
        <begin position="294"/>
        <end position="311"/>
    </location>
</feature>
<dbReference type="InterPro" id="IPR003660">
    <property type="entry name" value="HAMP_dom"/>
</dbReference>
<comment type="subcellular location">
    <subcellularLocation>
        <location evidence="1">Cell membrane</location>
        <topology evidence="1">Multi-pass membrane protein</topology>
    </subcellularLocation>
</comment>
<keyword evidence="4" id="KW-0808">Transferase</keyword>
<dbReference type="InterPro" id="IPR036890">
    <property type="entry name" value="HATPase_C_sf"/>
</dbReference>
<evidence type="ECO:0000256" key="8">
    <source>
        <dbReference type="ARBA" id="ARBA00022840"/>
    </source>
</evidence>
<dbReference type="PANTHER" id="PTHR34220:SF11">
    <property type="entry name" value="SENSOR PROTEIN KINASE HPTS"/>
    <property type="match status" value="1"/>
</dbReference>
<keyword evidence="5 12" id="KW-0812">Transmembrane</keyword>
<evidence type="ECO:0000256" key="2">
    <source>
        <dbReference type="ARBA" id="ARBA00022475"/>
    </source>
</evidence>
<keyword evidence="8" id="KW-0067">ATP-binding</keyword>
<sequence length="584" mass="68161">MKNFMKKMNSSLFAKVFIAVIFIQTIIILLGGQMNIIRVDQFIQEREYEYARTDIRNIQDAYNHKLQQIRSNVFSLFFETNQSESVLEKIKRYNGTTQVNDLKLKAEIEQMLQSMAYADMNIHSILFIRNKDEANFAFVRYFDPRRLPNFKTMTSLLDDEYVRVYPVGEAGINETLGNNALVFILKVNDPVDLVSSKPVGNLIVSLNTISLQQEGNHLRSDSMVELKNANGRIRMWGNSIPMEARQKNIDTEQLASTNYFITQVSNLTDDMTFTMMISKEKLIDNIHAMKKNEWITLGAIIVLNIFVAYYISRILSSRVITLTRNMRKYKPGEFIQPIKVQKNDEFTVLEDTYNQLIQKLTEFIQKEYVLEIKSKEAELQLLHSQVNPHFLSNMLEIVRMQAIKENNLSLSDTIYRLSEIFRWNIRNKETVVTLYEELYYVEYYLKLQEFRYPKLQFRIVFPSHLQNHRIVKFSVQPIIENIFKHAMNKGKEIEIQIKVSEDHELIKVTVMDNGKGIAPDELVRLRASLQKPMLDSKDAPSIGIMNVHARLRLIFGEQFGLEIDSRISEGTEITLYIPKIEVNL</sequence>
<evidence type="ECO:0000313" key="14">
    <source>
        <dbReference type="EMBL" id="NOU71230.1"/>
    </source>
</evidence>
<dbReference type="InterPro" id="IPR010559">
    <property type="entry name" value="Sig_transdc_His_kin_internal"/>
</dbReference>
<keyword evidence="11 12" id="KW-0472">Membrane</keyword>
<keyword evidence="3" id="KW-0597">Phosphoprotein</keyword>
<organism evidence="14 15">
    <name type="scientific">Paenibacillus phytorum</name>
    <dbReference type="NCBI Taxonomy" id="2654977"/>
    <lineage>
        <taxon>Bacteria</taxon>
        <taxon>Bacillati</taxon>
        <taxon>Bacillota</taxon>
        <taxon>Bacilli</taxon>
        <taxon>Bacillales</taxon>
        <taxon>Paenibacillaceae</taxon>
        <taxon>Paenibacillus</taxon>
    </lineage>
</organism>
<accession>A0ABX1XRR6</accession>
<evidence type="ECO:0000256" key="7">
    <source>
        <dbReference type="ARBA" id="ARBA00022777"/>
    </source>
</evidence>
<reference evidence="14 15" key="1">
    <citation type="submission" date="2019-10" db="EMBL/GenBank/DDBJ databases">
        <title>Description of Paenibacillus terrestris sp. nov.</title>
        <authorList>
            <person name="Carlier A."/>
            <person name="Qi S."/>
        </authorList>
    </citation>
    <scope>NUCLEOTIDE SEQUENCE [LARGE SCALE GENOMIC DNA]</scope>
    <source>
        <strain evidence="14 15">LMG 31458</strain>
    </source>
</reference>
<dbReference type="RefSeq" id="WP_171642430.1">
    <property type="nucleotide sequence ID" value="NZ_WHOA01000048.1"/>
</dbReference>
<dbReference type="InterPro" id="IPR003594">
    <property type="entry name" value="HATPase_dom"/>
</dbReference>
<evidence type="ECO:0000259" key="13">
    <source>
        <dbReference type="PROSITE" id="PS50885"/>
    </source>
</evidence>
<keyword evidence="6" id="KW-0547">Nucleotide-binding</keyword>
<keyword evidence="9 12" id="KW-1133">Transmembrane helix</keyword>
<dbReference type="InterPro" id="IPR050640">
    <property type="entry name" value="Bact_2-comp_sensor_kinase"/>
</dbReference>
<evidence type="ECO:0000256" key="10">
    <source>
        <dbReference type="ARBA" id="ARBA00023012"/>
    </source>
</evidence>
<evidence type="ECO:0000256" key="9">
    <source>
        <dbReference type="ARBA" id="ARBA00022989"/>
    </source>
</evidence>
<keyword evidence="7" id="KW-0418">Kinase</keyword>
<name>A0ABX1XRR6_9BACL</name>
<dbReference type="SUPFAM" id="SSF55874">
    <property type="entry name" value="ATPase domain of HSP90 chaperone/DNA topoisomerase II/histidine kinase"/>
    <property type="match status" value="1"/>
</dbReference>
<keyword evidence="10" id="KW-0902">Two-component regulatory system</keyword>
<evidence type="ECO:0000256" key="4">
    <source>
        <dbReference type="ARBA" id="ARBA00022679"/>
    </source>
</evidence>
<dbReference type="PANTHER" id="PTHR34220">
    <property type="entry name" value="SENSOR HISTIDINE KINASE YPDA"/>
    <property type="match status" value="1"/>
</dbReference>
<gene>
    <name evidence="14" type="ORF">GC098_07300</name>
</gene>
<evidence type="ECO:0000256" key="5">
    <source>
        <dbReference type="ARBA" id="ARBA00022692"/>
    </source>
</evidence>
<protein>
    <recommendedName>
        <fullName evidence="13">HAMP domain-containing protein</fullName>
    </recommendedName>
</protein>
<dbReference type="Proteomes" id="UP000616779">
    <property type="component" value="Unassembled WGS sequence"/>
</dbReference>
<evidence type="ECO:0000256" key="3">
    <source>
        <dbReference type="ARBA" id="ARBA00022553"/>
    </source>
</evidence>
<proteinExistence type="predicted"/>
<evidence type="ECO:0000256" key="11">
    <source>
        <dbReference type="ARBA" id="ARBA00023136"/>
    </source>
</evidence>
<feature type="domain" description="HAMP" evidence="13">
    <location>
        <begin position="313"/>
        <end position="365"/>
    </location>
</feature>
<keyword evidence="15" id="KW-1185">Reference proteome</keyword>
<dbReference type="Pfam" id="PF02518">
    <property type="entry name" value="HATPase_c"/>
    <property type="match status" value="1"/>
</dbReference>
<evidence type="ECO:0000256" key="1">
    <source>
        <dbReference type="ARBA" id="ARBA00004651"/>
    </source>
</evidence>